<proteinExistence type="predicted"/>
<feature type="domain" description="Abortive infection protein-like C-terminal" evidence="1">
    <location>
        <begin position="4"/>
        <end position="46"/>
    </location>
</feature>
<evidence type="ECO:0000313" key="2">
    <source>
        <dbReference type="EMBL" id="QPZ91046.1"/>
    </source>
</evidence>
<evidence type="ECO:0000259" key="1">
    <source>
        <dbReference type="Pfam" id="PF14355"/>
    </source>
</evidence>
<keyword evidence="3" id="KW-1185">Reference proteome</keyword>
<dbReference type="Proteomes" id="UP000192422">
    <property type="component" value="Chromosome"/>
</dbReference>
<dbReference type="EMBL" id="CP053562">
    <property type="protein sequence ID" value="QPZ91046.1"/>
    <property type="molecule type" value="Genomic_DNA"/>
</dbReference>
<protein>
    <recommendedName>
        <fullName evidence="1">Abortive infection protein-like C-terminal domain-containing protein</fullName>
    </recommendedName>
</protein>
<gene>
    <name evidence="2" type="ORF">AKL02_009095</name>
</gene>
<reference evidence="2 3" key="1">
    <citation type="submission" date="2020-05" db="EMBL/GenBank/DDBJ databases">
        <title>Thioclava electrotropha strain Elox9 finished genome.</title>
        <authorList>
            <person name="Rowe A.R."/>
            <person name="Wilbanks E.G."/>
        </authorList>
    </citation>
    <scope>NUCLEOTIDE SEQUENCE [LARGE SCALE GENOMIC DNA]</scope>
    <source>
        <strain evidence="2 3">Elox9</strain>
    </source>
</reference>
<sequence>MIANEVWEVLSGLAKITGGGEVLRTHGGDAHGREKGIAPVHARSVSSLVHMASIPALFVGSGLIKWLAPPLAACSRPPRLRRDDDKSLLADRRTDRATSATLLEVRYSQVVGQDLVEIKLLVAPADRVVC</sequence>
<organism evidence="2 3">
    <name type="scientific">Thioclava electrotropha</name>
    <dbReference type="NCBI Taxonomy" id="1549850"/>
    <lineage>
        <taxon>Bacteria</taxon>
        <taxon>Pseudomonadati</taxon>
        <taxon>Pseudomonadota</taxon>
        <taxon>Alphaproteobacteria</taxon>
        <taxon>Rhodobacterales</taxon>
        <taxon>Paracoccaceae</taxon>
        <taxon>Thioclava</taxon>
    </lineage>
</organism>
<name>A0ABX6YT71_9RHOB</name>
<dbReference type="Pfam" id="PF14355">
    <property type="entry name" value="Abi_C"/>
    <property type="match status" value="1"/>
</dbReference>
<dbReference type="InterPro" id="IPR026001">
    <property type="entry name" value="Abi-like_C"/>
</dbReference>
<evidence type="ECO:0000313" key="3">
    <source>
        <dbReference type="Proteomes" id="UP000192422"/>
    </source>
</evidence>
<accession>A0ABX6YT71</accession>